<organism evidence="2 3">
    <name type="scientific">Calocera cornea HHB12733</name>
    <dbReference type="NCBI Taxonomy" id="1353952"/>
    <lineage>
        <taxon>Eukaryota</taxon>
        <taxon>Fungi</taxon>
        <taxon>Dikarya</taxon>
        <taxon>Basidiomycota</taxon>
        <taxon>Agaricomycotina</taxon>
        <taxon>Dacrymycetes</taxon>
        <taxon>Dacrymycetales</taxon>
        <taxon>Dacrymycetaceae</taxon>
        <taxon>Calocera</taxon>
    </lineage>
</organism>
<keyword evidence="3" id="KW-1185">Reference proteome</keyword>
<evidence type="ECO:0000313" key="2">
    <source>
        <dbReference type="EMBL" id="KZT54339.1"/>
    </source>
</evidence>
<reference evidence="2 3" key="1">
    <citation type="journal article" date="2016" name="Mol. Biol. Evol.">
        <title>Comparative Genomics of Early-Diverging Mushroom-Forming Fungi Provides Insights into the Origins of Lignocellulose Decay Capabilities.</title>
        <authorList>
            <person name="Nagy L.G."/>
            <person name="Riley R."/>
            <person name="Tritt A."/>
            <person name="Adam C."/>
            <person name="Daum C."/>
            <person name="Floudas D."/>
            <person name="Sun H."/>
            <person name="Yadav J.S."/>
            <person name="Pangilinan J."/>
            <person name="Larsson K.H."/>
            <person name="Matsuura K."/>
            <person name="Barry K."/>
            <person name="Labutti K."/>
            <person name="Kuo R."/>
            <person name="Ohm R.A."/>
            <person name="Bhattacharya S.S."/>
            <person name="Shirouzu T."/>
            <person name="Yoshinaga Y."/>
            <person name="Martin F.M."/>
            <person name="Grigoriev I.V."/>
            <person name="Hibbett D.S."/>
        </authorList>
    </citation>
    <scope>NUCLEOTIDE SEQUENCE [LARGE SCALE GENOMIC DNA]</scope>
    <source>
        <strain evidence="2 3">HHB12733</strain>
    </source>
</reference>
<accession>A0A165E8S4</accession>
<dbReference type="PANTHER" id="PTHR21373">
    <property type="entry name" value="GLUCOSE REPRESSIBLE PROTEIN MAK10"/>
    <property type="match status" value="1"/>
</dbReference>
<evidence type="ECO:0000313" key="3">
    <source>
        <dbReference type="Proteomes" id="UP000076842"/>
    </source>
</evidence>
<dbReference type="InParanoid" id="A0A165E8S4"/>
<dbReference type="InterPro" id="IPR007244">
    <property type="entry name" value="Naa35_N"/>
</dbReference>
<protein>
    <recommendedName>
        <fullName evidence="1">NAA35-like N-terminal domain-containing protein</fullName>
    </recommendedName>
</protein>
<dbReference type="PANTHER" id="PTHR21373:SF0">
    <property type="entry name" value="N-ALPHA-ACETYLTRANSFERASE 35, NATC AUXILIARY SUBUNIT"/>
    <property type="match status" value="1"/>
</dbReference>
<dbReference type="Pfam" id="PF04112">
    <property type="entry name" value="Mak10"/>
    <property type="match status" value="1"/>
</dbReference>
<gene>
    <name evidence="2" type="ORF">CALCODRAFT_510818</name>
</gene>
<evidence type="ECO:0000259" key="1">
    <source>
        <dbReference type="Pfam" id="PF04112"/>
    </source>
</evidence>
<dbReference type="GO" id="GO:0031417">
    <property type="term" value="C:NatC complex"/>
    <property type="evidence" value="ECO:0007669"/>
    <property type="project" value="InterPro"/>
</dbReference>
<dbReference type="InterPro" id="IPR057983">
    <property type="entry name" value="NAA35-like_N"/>
</dbReference>
<sequence>MDSGFGNGNLADTTAFDVHSRLLPDEVCWLLDQTFAAEMAWHQGITLTQTVFTILYGVEARDPGRPVQLINIVLAAGVLGMTKCVDLAWREFAKGCVYEHEDWQADKAGVVMMEHVSKVVHDKLYWSAYNFARLKFTSPLEAISLPDMPETWDFFDELLAGLGDACDISEKRSPLNWEAEAFTKVLRLRTSINKQLDPEWLVDTVLQELAGLPIGTTTRLLNVTASSELAAAAQQCILKAAELLLNYYTTLCHNRPRQRRIYSNALPHWRDLLVIAKDVESRFHLALPDLTGLLSSNPTRFLLSQERQHYNMERRFKWALPENGIEDDLQPDWSGNSRWIKEHESGDCHGQA</sequence>
<name>A0A165E8S4_9BASI</name>
<feature type="domain" description="NAA35-like N-terminal" evidence="1">
    <location>
        <begin position="1"/>
        <end position="117"/>
    </location>
</feature>
<proteinExistence type="predicted"/>
<dbReference type="STRING" id="1353952.A0A165E8S4"/>
<dbReference type="AlphaFoldDB" id="A0A165E8S4"/>
<dbReference type="Proteomes" id="UP000076842">
    <property type="component" value="Unassembled WGS sequence"/>
</dbReference>
<dbReference type="EMBL" id="KV424016">
    <property type="protein sequence ID" value="KZT54339.1"/>
    <property type="molecule type" value="Genomic_DNA"/>
</dbReference>
<dbReference type="OrthoDB" id="269405at2759"/>